<comment type="subcellular location">
    <subcellularLocation>
        <location evidence="1">Nucleus</location>
    </subcellularLocation>
</comment>
<evidence type="ECO:0000256" key="6">
    <source>
        <dbReference type="ARBA" id="ARBA00023242"/>
    </source>
</evidence>
<name>A0A550C718_9AGAR</name>
<keyword evidence="9" id="KW-1185">Reference proteome</keyword>
<dbReference type="EMBL" id="VDMD01000021">
    <property type="protein sequence ID" value="TRM60506.1"/>
    <property type="molecule type" value="Genomic_DNA"/>
</dbReference>
<evidence type="ECO:0000313" key="9">
    <source>
        <dbReference type="Proteomes" id="UP000320762"/>
    </source>
</evidence>
<dbReference type="AlphaFoldDB" id="A0A550C718"/>
<evidence type="ECO:0000256" key="2">
    <source>
        <dbReference type="ARBA" id="ARBA00007117"/>
    </source>
</evidence>
<keyword evidence="4" id="KW-0805">Transcription regulation</keyword>
<accession>A0A550C718</accession>
<keyword evidence="3" id="KW-0156">Chromatin regulator</keyword>
<dbReference type="GO" id="GO:0006357">
    <property type="term" value="P:regulation of transcription by RNA polymerase II"/>
    <property type="evidence" value="ECO:0007669"/>
    <property type="project" value="TreeGrafter"/>
</dbReference>
<dbReference type="PANTHER" id="PTHR13581">
    <property type="entry name" value="MRG-BINDING PROTEIN"/>
    <property type="match status" value="1"/>
</dbReference>
<sequence length="232" mass="25500">MSGDDEYSDLLDTVDGEIAFFKAITRAIPLGTHRDFNALAMRNIIHQHTGRWVPTTAIWRKLREMYDLEGIEKSQREALEEEAPSIPPPRHDEEHLASHPFFDSEFNLLDYDDYYLRVAERAQKSAQSSPASSPVDTAKEKSKPGRGRKRTRQEDSDISDLTQDSGEEALVDTPMDSAMTGTDAGTDAGDEEEATPSTSAAAPKKRGKPGPKPGRGRGAGTSTRGKKKKRGG</sequence>
<dbReference type="STRING" id="97359.A0A550C718"/>
<dbReference type="GO" id="GO:0005634">
    <property type="term" value="C:nucleus"/>
    <property type="evidence" value="ECO:0007669"/>
    <property type="project" value="UniProtKB-SubCell"/>
</dbReference>
<evidence type="ECO:0000256" key="7">
    <source>
        <dbReference type="SAM" id="MobiDB-lite"/>
    </source>
</evidence>
<evidence type="ECO:0008006" key="10">
    <source>
        <dbReference type="Google" id="ProtNLM"/>
    </source>
</evidence>
<evidence type="ECO:0000313" key="8">
    <source>
        <dbReference type="EMBL" id="TRM60506.1"/>
    </source>
</evidence>
<reference evidence="8 9" key="1">
    <citation type="journal article" date="2019" name="New Phytol.">
        <title>Comparative genomics reveals unique wood-decay strategies and fruiting body development in the Schizophyllaceae.</title>
        <authorList>
            <person name="Almasi E."/>
            <person name="Sahu N."/>
            <person name="Krizsan K."/>
            <person name="Balint B."/>
            <person name="Kovacs G.M."/>
            <person name="Kiss B."/>
            <person name="Cseklye J."/>
            <person name="Drula E."/>
            <person name="Henrissat B."/>
            <person name="Nagy I."/>
            <person name="Chovatia M."/>
            <person name="Adam C."/>
            <person name="LaButti K."/>
            <person name="Lipzen A."/>
            <person name="Riley R."/>
            <person name="Grigoriev I.V."/>
            <person name="Nagy L.G."/>
        </authorList>
    </citation>
    <scope>NUCLEOTIDE SEQUENCE [LARGE SCALE GENOMIC DNA]</scope>
    <source>
        <strain evidence="8 9">NL-1724</strain>
    </source>
</reference>
<gene>
    <name evidence="8" type="ORF">BD626DRAFT_504215</name>
</gene>
<protein>
    <recommendedName>
        <fullName evidence="10">Chromatin modification-related protein EAF7-domain-containing protein</fullName>
    </recommendedName>
</protein>
<comment type="caution">
    <text evidence="8">The sequence shown here is derived from an EMBL/GenBank/DDBJ whole genome shotgun (WGS) entry which is preliminary data.</text>
</comment>
<dbReference type="GO" id="GO:0035267">
    <property type="term" value="C:NuA4 histone acetyltransferase complex"/>
    <property type="evidence" value="ECO:0007669"/>
    <property type="project" value="TreeGrafter"/>
</dbReference>
<evidence type="ECO:0000256" key="1">
    <source>
        <dbReference type="ARBA" id="ARBA00004123"/>
    </source>
</evidence>
<feature type="region of interest" description="Disordered" evidence="7">
    <location>
        <begin position="75"/>
        <end position="96"/>
    </location>
</feature>
<dbReference type="Pfam" id="PF07904">
    <property type="entry name" value="Eaf7"/>
    <property type="match status" value="1"/>
</dbReference>
<evidence type="ECO:0000256" key="3">
    <source>
        <dbReference type="ARBA" id="ARBA00022853"/>
    </source>
</evidence>
<keyword evidence="5" id="KW-0804">Transcription</keyword>
<comment type="similarity">
    <text evidence="2">Belongs to the EAF7 family.</text>
</comment>
<organism evidence="8 9">
    <name type="scientific">Schizophyllum amplum</name>
    <dbReference type="NCBI Taxonomy" id="97359"/>
    <lineage>
        <taxon>Eukaryota</taxon>
        <taxon>Fungi</taxon>
        <taxon>Dikarya</taxon>
        <taxon>Basidiomycota</taxon>
        <taxon>Agaricomycotina</taxon>
        <taxon>Agaricomycetes</taxon>
        <taxon>Agaricomycetidae</taxon>
        <taxon>Agaricales</taxon>
        <taxon>Schizophyllaceae</taxon>
        <taxon>Schizophyllum</taxon>
    </lineage>
</organism>
<evidence type="ECO:0000256" key="4">
    <source>
        <dbReference type="ARBA" id="ARBA00023015"/>
    </source>
</evidence>
<feature type="region of interest" description="Disordered" evidence="7">
    <location>
        <begin position="124"/>
        <end position="232"/>
    </location>
</feature>
<dbReference type="OrthoDB" id="5595141at2759"/>
<dbReference type="PANTHER" id="PTHR13581:SF5">
    <property type="entry name" value="MRG_MORF4L-BINDING PROTEIN"/>
    <property type="match status" value="1"/>
</dbReference>
<feature type="compositionally biased region" description="Low complexity" evidence="7">
    <location>
        <begin position="124"/>
        <end position="134"/>
    </location>
</feature>
<keyword evidence="6" id="KW-0539">Nucleus</keyword>
<dbReference type="InterPro" id="IPR012423">
    <property type="entry name" value="Eaf7/MRGBP"/>
</dbReference>
<proteinExistence type="inferred from homology"/>
<dbReference type="GO" id="GO:0006325">
    <property type="term" value="P:chromatin organization"/>
    <property type="evidence" value="ECO:0007669"/>
    <property type="project" value="UniProtKB-KW"/>
</dbReference>
<evidence type="ECO:0000256" key="5">
    <source>
        <dbReference type="ARBA" id="ARBA00023163"/>
    </source>
</evidence>
<dbReference type="Proteomes" id="UP000320762">
    <property type="component" value="Unassembled WGS sequence"/>
</dbReference>